<keyword evidence="1" id="KW-1133">Transmembrane helix</keyword>
<feature type="transmembrane region" description="Helical" evidence="1">
    <location>
        <begin position="285"/>
        <end position="306"/>
    </location>
</feature>
<keyword evidence="1" id="KW-0812">Transmembrane</keyword>
<feature type="transmembrane region" description="Helical" evidence="1">
    <location>
        <begin position="351"/>
        <end position="371"/>
    </location>
</feature>
<evidence type="ECO:0008006" key="4">
    <source>
        <dbReference type="Google" id="ProtNLM"/>
    </source>
</evidence>
<reference evidence="3" key="1">
    <citation type="submission" date="2017-05" db="EMBL/GenBank/DDBJ databases">
        <authorList>
            <person name="Rodrigo-Torres L."/>
            <person name="Arahal R. D."/>
            <person name="Lucena T."/>
        </authorList>
    </citation>
    <scope>NUCLEOTIDE SEQUENCE [LARGE SCALE GENOMIC DNA]</scope>
    <source>
        <strain evidence="3">CECT 8621</strain>
    </source>
</reference>
<feature type="transmembrane region" description="Helical" evidence="1">
    <location>
        <begin position="561"/>
        <end position="584"/>
    </location>
</feature>
<feature type="transmembrane region" description="Helical" evidence="1">
    <location>
        <begin position="170"/>
        <end position="191"/>
    </location>
</feature>
<evidence type="ECO:0000313" key="3">
    <source>
        <dbReference type="Proteomes" id="UP000202922"/>
    </source>
</evidence>
<feature type="transmembrane region" description="Helical" evidence="1">
    <location>
        <begin position="197"/>
        <end position="216"/>
    </location>
</feature>
<dbReference type="RefSeq" id="WP_093965554.1">
    <property type="nucleotide sequence ID" value="NZ_FXYE01000001.1"/>
</dbReference>
<feature type="transmembrane region" description="Helical" evidence="1">
    <location>
        <begin position="21"/>
        <end position="39"/>
    </location>
</feature>
<accession>A0A238JKD5</accession>
<feature type="transmembrane region" description="Helical" evidence="1">
    <location>
        <begin position="236"/>
        <end position="258"/>
    </location>
</feature>
<evidence type="ECO:0000256" key="1">
    <source>
        <dbReference type="SAM" id="Phobius"/>
    </source>
</evidence>
<sequence>MPPHGLQTAQQTSEESAGLRLLLVALAGVVLFHGGLLPFTHGNTYDAFIHMFFGDSYHRSWFDPWEPRWYTGFATTSYPPGTHMAIAGLMHLMPLRAAFVVVQLVGLLLLTVGVFRFSRLWVTARPAGFAALALVLSSSISETVHLFGQLPTIFSLGVFLNGLPYVYRWIVIGGLPNLAASVTFASATTAAHHVTTLFGGVLFIIPLAVQALRAVAELNPSPKSRLASVLRFARPFGRGILLAVLMVGAMVLTVFPYWSWSINDPITQVPIPHGSRESFIERKDLGFVFFVLPWGIAILFLPYVIYKTFTTRLLPLGLSVLLCFVLGTGGTTPISRAILHGAFDILTLDRFTFWATILILPFTGYMIDGLLLGRSGEVIRAALGRGVHRMIVGGIFLSMTLIAAFAAILPTIQPTQPRFIDPVPIAKFLEEDEHDRWRYLTLGFGDQFAYLSAQTEAMSVDGNYHSARRLPDMTRFSVERLENAKYLGVPGLGSLRQFLVNADSYNLRYVFSNDEFYDPILHFTGWTRLNRLANGVIVWERQDVTPLPVFLPRREISPVHAIMWSVLPPTALFMAATIFFMTLLRRGFGGHSPEMRPLVARPKDFSNVRLVRTVVLVLGGLAVIGAGTLARWVWIESQKPAPPETVIEAYFDDLDFRRFQPAYDRLDPETRPDFEEVMFNWRWRGGLLASYGKLSDMRMVAHNKTDNLIDWTVELDLLTSINTRTEILEVRTVRRGEHWFLAPTNLRQVQTPVRLQREGTVAWNVVGRRQPRPETDLHRDRLDRPRIAVSDARLVQRNGRYSVLGALTNADADPAFVSVFSSLIAKDEQMLRQSTGEVSSQRMLPAETSGFRIDFEGVLSLEDEEALGNFDPTLFIPPELSAPPDTASIEARAVVAGRDLYRGVALNGVRIADKDGTPVVSGLAVNTGTETATIIRIIALLYDDEGLPVWAEAGFVETNIYPGQSAPFQFALPARDEITVIADLSQERLMVNGSTMQADLGLPTARDGTLPMNGVDGYSTMRLHVSTFTYDPLF</sequence>
<keyword evidence="1" id="KW-0472">Membrane</keyword>
<dbReference type="OrthoDB" id="54576at2"/>
<name>A0A238JKD5_9RHOB</name>
<proteinExistence type="predicted"/>
<feature type="transmembrane region" description="Helical" evidence="1">
    <location>
        <begin position="97"/>
        <end position="115"/>
    </location>
</feature>
<dbReference type="EMBL" id="FXYE01000001">
    <property type="protein sequence ID" value="SMX31110.1"/>
    <property type="molecule type" value="Genomic_DNA"/>
</dbReference>
<organism evidence="2 3">
    <name type="scientific">Actibacterium lipolyticum</name>
    <dbReference type="NCBI Taxonomy" id="1524263"/>
    <lineage>
        <taxon>Bacteria</taxon>
        <taxon>Pseudomonadati</taxon>
        <taxon>Pseudomonadota</taxon>
        <taxon>Alphaproteobacteria</taxon>
        <taxon>Rhodobacterales</taxon>
        <taxon>Roseobacteraceae</taxon>
        <taxon>Actibacterium</taxon>
    </lineage>
</organism>
<protein>
    <recommendedName>
        <fullName evidence="4">Membrane protein 6-pyruvoyl-tetrahydropterin synthase-related domain-containing protein</fullName>
    </recommendedName>
</protein>
<feature type="transmembrane region" description="Helical" evidence="1">
    <location>
        <begin position="391"/>
        <end position="412"/>
    </location>
</feature>
<evidence type="ECO:0000313" key="2">
    <source>
        <dbReference type="EMBL" id="SMX31110.1"/>
    </source>
</evidence>
<dbReference type="Proteomes" id="UP000202922">
    <property type="component" value="Unassembled WGS sequence"/>
</dbReference>
<keyword evidence="3" id="KW-1185">Reference proteome</keyword>
<gene>
    <name evidence="2" type="ORF">COL8621_00282</name>
</gene>
<feature type="transmembrane region" description="Helical" evidence="1">
    <location>
        <begin position="610"/>
        <end position="634"/>
    </location>
</feature>
<feature type="transmembrane region" description="Helical" evidence="1">
    <location>
        <begin position="122"/>
        <end position="140"/>
    </location>
</feature>
<dbReference type="AlphaFoldDB" id="A0A238JKD5"/>